<feature type="region of interest" description="Disordered" evidence="6">
    <location>
        <begin position="523"/>
        <end position="553"/>
    </location>
</feature>
<sequence length="734" mass="80578">MPSVGSDNSPPPDIVSEKVIPETNNPLTSLDSEEADKLRSKALSTDVTKLKNGYFSSPRIVGSFMGTGIVVVATYFQFQALAAAVSSVNADIGPSANIALVNTVWTVSQPISLLLFGRLSDRFGRRNFALGSCVLAIVGGIVAATAQSIETLIGAEVIMGIASGVPAAYPLLAGELVSNKHKYIGTALVVVPNVIATGFGAYIGLRLVQVASWRWIFYVYIMMMVPGAILWFFFYHPPSYTQLHGKRSSKLAELKKVDWTGVGLLVAGLALFLLGISWGGPAQPWSSPRILGLLLSGAAAIVAFILYEVFLPPAQPIIPMYFFRDMRGFTCLEVISATYGIINIALFVMWPQQVVYIFGSTISEFRPGDLVLASVHEPTTDPNSRVGDDSITATMFGKAVSKDRFHILLEKHPKHGVFAPIGSRGSKGLQGLSETERLCRVGFRKAGEHFDRDRLTDEDPEFLSLNAPVELAQGVLDRWSFLDLSYRTSLYWSSNIRFRGYLHRSDTRRVLELCESMSRVNLASSNGATPSISPPDRNAVTRPDSPRSADSIEQDIDLGPVLWEMTGQNDYEQSTFDKPDLDDNDDPDRPKGTAEEQKRAFTKRNTEVASVVQDLVRAEEKLFKDVNDATLLAAQAEIHARRALIDYQDMMSAGTAGEHALELFKNAAEQAVLDRDTAREKRDRLTASVEEVLAHPELRPRVPAGTDINEQRLTIINNATKSLQDRLQSIAKQK</sequence>
<dbReference type="InterPro" id="IPR010573">
    <property type="entry name" value="MFS_Str1/Tri12-like"/>
</dbReference>
<name>A0AB37WTF9_9PLEO</name>
<gene>
    <name evidence="8" type="ORF">AA0115_g2320</name>
</gene>
<comment type="caution">
    <text evidence="8">The sequence shown here is derived from an EMBL/GenBank/DDBJ whole genome shotgun (WGS) entry which is preliminary data.</text>
</comment>
<evidence type="ECO:0000256" key="5">
    <source>
        <dbReference type="ARBA" id="ARBA00023136"/>
    </source>
</evidence>
<keyword evidence="4 7" id="KW-1133">Transmembrane helix</keyword>
<evidence type="ECO:0008006" key="10">
    <source>
        <dbReference type="Google" id="ProtNLM"/>
    </source>
</evidence>
<reference evidence="8" key="2">
    <citation type="journal article" date="2019" name="bioRxiv">
        <title>Genomics, evolutionary history and diagnostics of the Alternaria alternata species group including apple and Asian pear pathotypes.</title>
        <authorList>
            <person name="Armitage A.D."/>
            <person name="Cockerton H.M."/>
            <person name="Sreenivasaprasad S."/>
            <person name="Woodhall J.W."/>
            <person name="Lane C.R."/>
            <person name="Harrison R.J."/>
            <person name="Clarkson J.P."/>
        </authorList>
    </citation>
    <scope>NUCLEOTIDE SEQUENCE</scope>
    <source>
        <strain evidence="8">FERA 1164</strain>
    </source>
</reference>
<feature type="transmembrane region" description="Helical" evidence="7">
    <location>
        <begin position="128"/>
        <end position="146"/>
    </location>
</feature>
<evidence type="ECO:0000256" key="7">
    <source>
        <dbReference type="SAM" id="Phobius"/>
    </source>
</evidence>
<dbReference type="SUPFAM" id="SSF103473">
    <property type="entry name" value="MFS general substrate transporter"/>
    <property type="match status" value="1"/>
</dbReference>
<evidence type="ECO:0000256" key="4">
    <source>
        <dbReference type="ARBA" id="ARBA00022989"/>
    </source>
</evidence>
<evidence type="ECO:0000256" key="3">
    <source>
        <dbReference type="ARBA" id="ARBA00022692"/>
    </source>
</evidence>
<dbReference type="GO" id="GO:0022857">
    <property type="term" value="F:transmembrane transporter activity"/>
    <property type="evidence" value="ECO:0007669"/>
    <property type="project" value="InterPro"/>
</dbReference>
<dbReference type="InterPro" id="IPR036259">
    <property type="entry name" value="MFS_trans_sf"/>
</dbReference>
<reference evidence="8" key="1">
    <citation type="submission" date="2017-10" db="EMBL/GenBank/DDBJ databases">
        <authorList>
            <person name="Armitage A.D."/>
            <person name="Barbara D.J."/>
            <person name="Woodhall J.W."/>
            <person name="Sreenivasaprasad S."/>
            <person name="Lane C.R."/>
            <person name="Clarkson J.P."/>
            <person name="Harrison R.J."/>
        </authorList>
    </citation>
    <scope>NUCLEOTIDE SEQUENCE</scope>
    <source>
        <strain evidence="8">FERA 1164</strain>
    </source>
</reference>
<dbReference type="Pfam" id="PF06609">
    <property type="entry name" value="TRI12"/>
    <property type="match status" value="1"/>
</dbReference>
<feature type="compositionally biased region" description="Basic and acidic residues" evidence="6">
    <location>
        <begin position="575"/>
        <end position="599"/>
    </location>
</feature>
<accession>A0AB37WTF9</accession>
<feature type="transmembrane region" description="Helical" evidence="7">
    <location>
        <begin position="152"/>
        <end position="172"/>
    </location>
</feature>
<evidence type="ECO:0000256" key="6">
    <source>
        <dbReference type="SAM" id="MobiDB-lite"/>
    </source>
</evidence>
<dbReference type="GO" id="GO:0005886">
    <property type="term" value="C:plasma membrane"/>
    <property type="evidence" value="ECO:0007669"/>
    <property type="project" value="TreeGrafter"/>
</dbReference>
<feature type="transmembrane region" description="Helical" evidence="7">
    <location>
        <begin position="290"/>
        <end position="310"/>
    </location>
</feature>
<feature type="region of interest" description="Disordered" evidence="6">
    <location>
        <begin position="572"/>
        <end position="601"/>
    </location>
</feature>
<keyword evidence="3 7" id="KW-0812">Transmembrane</keyword>
<comment type="subcellular location">
    <subcellularLocation>
        <location evidence="1">Membrane</location>
        <topology evidence="1">Multi-pass membrane protein</topology>
    </subcellularLocation>
</comment>
<dbReference type="Gene3D" id="1.20.1250.20">
    <property type="entry name" value="MFS general substrate transporter like domains"/>
    <property type="match status" value="1"/>
</dbReference>
<feature type="transmembrane region" description="Helical" evidence="7">
    <location>
        <begin position="60"/>
        <end position="78"/>
    </location>
</feature>
<protein>
    <recommendedName>
        <fullName evidence="10">Major facilitator superfamily (MFS) profile domain-containing protein</fullName>
    </recommendedName>
</protein>
<keyword evidence="5 7" id="KW-0472">Membrane</keyword>
<feature type="transmembrane region" description="Helical" evidence="7">
    <location>
        <begin position="257"/>
        <end position="278"/>
    </location>
</feature>
<keyword evidence="2" id="KW-0813">Transport</keyword>
<feature type="region of interest" description="Disordered" evidence="6">
    <location>
        <begin position="1"/>
        <end position="32"/>
    </location>
</feature>
<dbReference type="Proteomes" id="UP000292340">
    <property type="component" value="Unassembled WGS sequence"/>
</dbReference>
<evidence type="ECO:0000256" key="2">
    <source>
        <dbReference type="ARBA" id="ARBA00022448"/>
    </source>
</evidence>
<dbReference type="PANTHER" id="PTHR23501">
    <property type="entry name" value="MAJOR FACILITATOR SUPERFAMILY"/>
    <property type="match status" value="1"/>
</dbReference>
<evidence type="ECO:0000256" key="1">
    <source>
        <dbReference type="ARBA" id="ARBA00004141"/>
    </source>
</evidence>
<evidence type="ECO:0000313" key="9">
    <source>
        <dbReference type="Proteomes" id="UP000292340"/>
    </source>
</evidence>
<dbReference type="AlphaFoldDB" id="A0AB37WTF9"/>
<organism evidence="8 9">
    <name type="scientific">Alternaria tenuissima</name>
    <dbReference type="NCBI Taxonomy" id="119927"/>
    <lineage>
        <taxon>Eukaryota</taxon>
        <taxon>Fungi</taxon>
        <taxon>Dikarya</taxon>
        <taxon>Ascomycota</taxon>
        <taxon>Pezizomycotina</taxon>
        <taxon>Dothideomycetes</taxon>
        <taxon>Pleosporomycetidae</taxon>
        <taxon>Pleosporales</taxon>
        <taxon>Pleosporineae</taxon>
        <taxon>Pleosporaceae</taxon>
        <taxon>Alternaria</taxon>
        <taxon>Alternaria sect. Alternaria</taxon>
        <taxon>Alternaria alternata complex</taxon>
    </lineage>
</organism>
<dbReference type="PANTHER" id="PTHR23501:SF109">
    <property type="entry name" value="MAJOR FACILITATOR SUPERFAMILY (MFS) PROFILE DOMAIN-CONTAINING PROTEIN-RELATED"/>
    <property type="match status" value="1"/>
</dbReference>
<feature type="transmembrane region" description="Helical" evidence="7">
    <location>
        <begin position="98"/>
        <end position="116"/>
    </location>
</feature>
<dbReference type="EMBL" id="PDXB01000004">
    <property type="protein sequence ID" value="RYN35123.1"/>
    <property type="molecule type" value="Genomic_DNA"/>
</dbReference>
<evidence type="ECO:0000313" key="8">
    <source>
        <dbReference type="EMBL" id="RYN35123.1"/>
    </source>
</evidence>
<feature type="transmembrane region" description="Helical" evidence="7">
    <location>
        <begin position="215"/>
        <end position="236"/>
    </location>
</feature>
<feature type="transmembrane region" description="Helical" evidence="7">
    <location>
        <begin position="331"/>
        <end position="350"/>
    </location>
</feature>
<proteinExistence type="predicted"/>
<feature type="transmembrane region" description="Helical" evidence="7">
    <location>
        <begin position="184"/>
        <end position="203"/>
    </location>
</feature>